<name>A0A7S4LQ25_9EUGL</name>
<proteinExistence type="predicted"/>
<dbReference type="EMBL" id="HBJA01152025">
    <property type="protein sequence ID" value="CAE0842611.1"/>
    <property type="molecule type" value="Transcribed_RNA"/>
</dbReference>
<accession>A0A7S4LQ25</accession>
<dbReference type="AlphaFoldDB" id="A0A7S4LQ25"/>
<sequence length="136" mass="14706">MGPPGGCIGALHARVLSAAHPPTSLFSFWPMRYGFLDTIDAPIFPTFLVPLRHEPRCSNAGPHAQLLHSALGVGTPLATFMPFHDLSLPIQGCMPAQPLCWCGYSGCTAHRKIILLRLLLEPGTVHVLRLHLALNA</sequence>
<evidence type="ECO:0000313" key="1">
    <source>
        <dbReference type="EMBL" id="CAE0842611.1"/>
    </source>
</evidence>
<organism evidence="1">
    <name type="scientific">Eutreptiella gymnastica</name>
    <dbReference type="NCBI Taxonomy" id="73025"/>
    <lineage>
        <taxon>Eukaryota</taxon>
        <taxon>Discoba</taxon>
        <taxon>Euglenozoa</taxon>
        <taxon>Euglenida</taxon>
        <taxon>Spirocuta</taxon>
        <taxon>Euglenophyceae</taxon>
        <taxon>Eutreptiales</taxon>
        <taxon>Eutreptiaceae</taxon>
        <taxon>Eutreptiella</taxon>
    </lineage>
</organism>
<protein>
    <submittedName>
        <fullName evidence="1">Uncharacterized protein</fullName>
    </submittedName>
</protein>
<reference evidence="1" key="1">
    <citation type="submission" date="2021-01" db="EMBL/GenBank/DDBJ databases">
        <authorList>
            <person name="Corre E."/>
            <person name="Pelletier E."/>
            <person name="Niang G."/>
            <person name="Scheremetjew M."/>
            <person name="Finn R."/>
            <person name="Kale V."/>
            <person name="Holt S."/>
            <person name="Cochrane G."/>
            <person name="Meng A."/>
            <person name="Brown T."/>
            <person name="Cohen L."/>
        </authorList>
    </citation>
    <scope>NUCLEOTIDE SEQUENCE</scope>
    <source>
        <strain evidence="1">CCMP1594</strain>
    </source>
</reference>
<gene>
    <name evidence="1" type="ORF">EGYM00163_LOCUS52007</name>
</gene>